<dbReference type="EMBL" id="JAPWTJ010001036">
    <property type="protein sequence ID" value="KAJ8974210.1"/>
    <property type="molecule type" value="Genomic_DNA"/>
</dbReference>
<comment type="caution">
    <text evidence="2">The sequence shown here is derived from an EMBL/GenBank/DDBJ whole genome shotgun (WGS) entry which is preliminary data.</text>
</comment>
<dbReference type="Pfam" id="PF09588">
    <property type="entry name" value="YqaJ"/>
    <property type="match status" value="1"/>
</dbReference>
<organism evidence="2 3">
    <name type="scientific">Molorchus minor</name>
    <dbReference type="NCBI Taxonomy" id="1323400"/>
    <lineage>
        <taxon>Eukaryota</taxon>
        <taxon>Metazoa</taxon>
        <taxon>Ecdysozoa</taxon>
        <taxon>Arthropoda</taxon>
        <taxon>Hexapoda</taxon>
        <taxon>Insecta</taxon>
        <taxon>Pterygota</taxon>
        <taxon>Neoptera</taxon>
        <taxon>Endopterygota</taxon>
        <taxon>Coleoptera</taxon>
        <taxon>Polyphaga</taxon>
        <taxon>Cucujiformia</taxon>
        <taxon>Chrysomeloidea</taxon>
        <taxon>Cerambycidae</taxon>
        <taxon>Lamiinae</taxon>
        <taxon>Monochamini</taxon>
        <taxon>Molorchus</taxon>
    </lineage>
</organism>
<evidence type="ECO:0000313" key="2">
    <source>
        <dbReference type="EMBL" id="KAJ8974210.1"/>
    </source>
</evidence>
<dbReference type="PANTHER" id="PTHR39953">
    <property type="entry name" value="RE54151P"/>
    <property type="match status" value="1"/>
</dbReference>
<keyword evidence="3" id="KW-1185">Reference proteome</keyword>
<name>A0ABQ9J9B7_9CUCU</name>
<sequence length="157" mass="17065">MTTDSTGGGEFHLAGGKNASDFIHFMAQKIPLVLYKEAETATKGQSHSPVWHELRFARITASKLYEAAHCNTYDGTLVETIIGAYKLKDTVAMKRGRALEKHVLNVVQKKVGLKFKNSGLFLLPNCPILGASPDGISDNFVVEIKCPSKTTGTAVTR</sequence>
<dbReference type="InterPro" id="IPR011604">
    <property type="entry name" value="PDDEXK-like_dom_sf"/>
</dbReference>
<dbReference type="Gene3D" id="3.90.320.10">
    <property type="match status" value="1"/>
</dbReference>
<dbReference type="PANTHER" id="PTHR39953:SF1">
    <property type="entry name" value="RE54151P"/>
    <property type="match status" value="1"/>
</dbReference>
<dbReference type="Proteomes" id="UP001162164">
    <property type="component" value="Unassembled WGS sequence"/>
</dbReference>
<gene>
    <name evidence="2" type="ORF">NQ317_000843</name>
</gene>
<reference evidence="2" key="1">
    <citation type="journal article" date="2023" name="Insect Mol. Biol.">
        <title>Genome sequencing provides insights into the evolution of gene families encoding plant cell wall-degrading enzymes in longhorned beetles.</title>
        <authorList>
            <person name="Shin N.R."/>
            <person name="Okamura Y."/>
            <person name="Kirsch R."/>
            <person name="Pauchet Y."/>
        </authorList>
    </citation>
    <scope>NUCLEOTIDE SEQUENCE</scope>
    <source>
        <strain evidence="2">MMC_N1</strain>
    </source>
</reference>
<dbReference type="SUPFAM" id="SSF52980">
    <property type="entry name" value="Restriction endonuclease-like"/>
    <property type="match status" value="1"/>
</dbReference>
<dbReference type="InterPro" id="IPR011335">
    <property type="entry name" value="Restrct_endonuc-II-like"/>
</dbReference>
<protein>
    <recommendedName>
        <fullName evidence="1">YqaJ viral recombinase domain-containing protein</fullName>
    </recommendedName>
</protein>
<accession>A0ABQ9J9B7</accession>
<feature type="domain" description="YqaJ viral recombinase" evidence="1">
    <location>
        <begin position="51"/>
        <end position="151"/>
    </location>
</feature>
<evidence type="ECO:0000313" key="3">
    <source>
        <dbReference type="Proteomes" id="UP001162164"/>
    </source>
</evidence>
<evidence type="ECO:0000259" key="1">
    <source>
        <dbReference type="Pfam" id="PF09588"/>
    </source>
</evidence>
<dbReference type="InterPro" id="IPR019080">
    <property type="entry name" value="YqaJ_viral_recombinase"/>
</dbReference>
<proteinExistence type="predicted"/>